<dbReference type="Gene3D" id="3.30.1330.40">
    <property type="entry name" value="RutC-like"/>
    <property type="match status" value="1"/>
</dbReference>
<proteinExistence type="predicted"/>
<dbReference type="GO" id="GO:0046417">
    <property type="term" value="P:chorismate metabolic process"/>
    <property type="evidence" value="ECO:0007669"/>
    <property type="project" value="TreeGrafter"/>
</dbReference>
<dbReference type="PIRSF" id="PIRSF005965">
    <property type="entry name" value="Chor_mut_AroH"/>
    <property type="match status" value="1"/>
</dbReference>
<evidence type="ECO:0000256" key="2">
    <source>
        <dbReference type="PIRSR" id="PIRSR005965-1"/>
    </source>
</evidence>
<dbReference type="InterPro" id="IPR035959">
    <property type="entry name" value="RutC-like_sf"/>
</dbReference>
<sequence length="123" mass="13306">MAPMTVHAIRGAVQVSADDRSRIMEATVELVTEIMTRNELTSTDVVSVLFTTTPDLTAEFPAKAARKAGLDDVPLLCASEIAVPGAMPRVVRLLAHVDVDRGRTEIRHVYLGGAEALRPDLEQ</sequence>
<evidence type="ECO:0000256" key="3">
    <source>
        <dbReference type="PROSITE-ProRule" id="PRU00514"/>
    </source>
</evidence>
<dbReference type="NCBIfam" id="TIGR01796">
    <property type="entry name" value="CM_mono_aroH"/>
    <property type="match status" value="1"/>
</dbReference>
<dbReference type="PANTHER" id="PTHR21164">
    <property type="entry name" value="CHORISMATE MUTASE"/>
    <property type="match status" value="1"/>
</dbReference>
<feature type="binding site" evidence="2">
    <location>
        <position position="110"/>
    </location>
    <ligand>
        <name>prephenate</name>
        <dbReference type="ChEBI" id="CHEBI:29934"/>
    </ligand>
</feature>
<dbReference type="CDD" id="cd02185">
    <property type="entry name" value="AroH"/>
    <property type="match status" value="1"/>
</dbReference>
<keyword evidence="5" id="KW-1185">Reference proteome</keyword>
<comment type="caution">
    <text evidence="4">The sequence shown here is derived from an EMBL/GenBank/DDBJ whole genome shotgun (WGS) entry which is preliminary data.</text>
</comment>
<comment type="catalytic activity">
    <reaction evidence="3">
        <text>chorismate = prephenate</text>
        <dbReference type="Rhea" id="RHEA:13897"/>
        <dbReference type="ChEBI" id="CHEBI:29748"/>
        <dbReference type="ChEBI" id="CHEBI:29934"/>
        <dbReference type="EC" id="5.4.99.5"/>
    </reaction>
</comment>
<feature type="binding site" evidence="2">
    <location>
        <position position="10"/>
    </location>
    <ligand>
        <name>prephenate</name>
        <dbReference type="ChEBI" id="CHEBI:29934"/>
    </ligand>
</feature>
<dbReference type="RefSeq" id="WP_310369156.1">
    <property type="nucleotide sequence ID" value="NZ_JAVDYB010000001.1"/>
</dbReference>
<dbReference type="InterPro" id="IPR008243">
    <property type="entry name" value="Chorismate_mutase_AroH"/>
</dbReference>
<feature type="binding site" evidence="2">
    <location>
        <position position="92"/>
    </location>
    <ligand>
        <name>prephenate</name>
        <dbReference type="ChEBI" id="CHEBI:29934"/>
    </ligand>
</feature>
<dbReference type="EC" id="5.4.99.5" evidence="1 3"/>
<name>A0AAE3YNU1_9ACTN</name>
<dbReference type="PROSITE" id="PS51167">
    <property type="entry name" value="CHORISMATE_MUT_1"/>
    <property type="match status" value="1"/>
</dbReference>
<dbReference type="Pfam" id="PF07736">
    <property type="entry name" value="CM_1"/>
    <property type="match status" value="1"/>
</dbReference>
<reference evidence="4" key="1">
    <citation type="submission" date="2023-07" db="EMBL/GenBank/DDBJ databases">
        <title>Sequencing the genomes of 1000 actinobacteria strains.</title>
        <authorList>
            <person name="Klenk H.-P."/>
        </authorList>
    </citation>
    <scope>NUCLEOTIDE SEQUENCE</scope>
    <source>
        <strain evidence="4">DSM 44707</strain>
    </source>
</reference>
<keyword evidence="2 3" id="KW-0028">Amino-acid biosynthesis</keyword>
<dbReference type="AlphaFoldDB" id="A0AAE3YNU1"/>
<keyword evidence="2 3" id="KW-0057">Aromatic amino acid biosynthesis</keyword>
<evidence type="ECO:0000313" key="5">
    <source>
        <dbReference type="Proteomes" id="UP001183643"/>
    </source>
</evidence>
<protein>
    <recommendedName>
        <fullName evidence="1 3">chorismate mutase</fullName>
        <ecNumber evidence="1 3">5.4.99.5</ecNumber>
    </recommendedName>
</protein>
<evidence type="ECO:0000256" key="1">
    <source>
        <dbReference type="NCBIfam" id="TIGR01796"/>
    </source>
</evidence>
<organism evidence="4 5">
    <name type="scientific">Catenuloplanes atrovinosus</name>
    <dbReference type="NCBI Taxonomy" id="137266"/>
    <lineage>
        <taxon>Bacteria</taxon>
        <taxon>Bacillati</taxon>
        <taxon>Actinomycetota</taxon>
        <taxon>Actinomycetes</taxon>
        <taxon>Micromonosporales</taxon>
        <taxon>Micromonosporaceae</taxon>
        <taxon>Catenuloplanes</taxon>
    </lineage>
</organism>
<dbReference type="GO" id="GO:0004106">
    <property type="term" value="F:chorismate mutase activity"/>
    <property type="evidence" value="ECO:0007669"/>
    <property type="project" value="UniProtKB-UniRule"/>
</dbReference>
<dbReference type="GO" id="GO:0009073">
    <property type="term" value="P:aromatic amino acid family biosynthetic process"/>
    <property type="evidence" value="ECO:0007669"/>
    <property type="project" value="UniProtKB-UniRule"/>
</dbReference>
<dbReference type="PANTHER" id="PTHR21164:SF0">
    <property type="entry name" value="CHORISMATE MUTASE AROH"/>
    <property type="match status" value="1"/>
</dbReference>
<keyword evidence="3 4" id="KW-0413">Isomerase</keyword>
<dbReference type="Proteomes" id="UP001183643">
    <property type="component" value="Unassembled WGS sequence"/>
</dbReference>
<accession>A0AAE3YNU1</accession>
<dbReference type="GO" id="GO:0008652">
    <property type="term" value="P:amino acid biosynthetic process"/>
    <property type="evidence" value="ECO:0007669"/>
    <property type="project" value="UniProtKB-UniRule"/>
</dbReference>
<evidence type="ECO:0000313" key="4">
    <source>
        <dbReference type="EMBL" id="MDR7276950.1"/>
    </source>
</evidence>
<gene>
    <name evidence="4" type="ORF">J2S41_003728</name>
</gene>
<dbReference type="SUPFAM" id="SSF55298">
    <property type="entry name" value="YjgF-like"/>
    <property type="match status" value="1"/>
</dbReference>
<dbReference type="EMBL" id="JAVDYB010000001">
    <property type="protein sequence ID" value="MDR7276950.1"/>
    <property type="molecule type" value="Genomic_DNA"/>
</dbReference>